<evidence type="ECO:0000259" key="16">
    <source>
        <dbReference type="Pfam" id="PF02563"/>
    </source>
</evidence>
<keyword evidence="10" id="KW-0626">Porin</keyword>
<dbReference type="AlphaFoldDB" id="A0A4Q0M8C7"/>
<keyword evidence="11 15" id="KW-0472">Membrane</keyword>
<evidence type="ECO:0000256" key="11">
    <source>
        <dbReference type="ARBA" id="ARBA00023136"/>
    </source>
</evidence>
<dbReference type="EMBL" id="RXOC01000007">
    <property type="protein sequence ID" value="RXF69408.1"/>
    <property type="molecule type" value="Genomic_DNA"/>
</dbReference>
<dbReference type="PANTHER" id="PTHR33619">
    <property type="entry name" value="POLYSACCHARIDE EXPORT PROTEIN GFCE-RELATED"/>
    <property type="match status" value="1"/>
</dbReference>
<dbReference type="RefSeq" id="WP_128769680.1">
    <property type="nucleotide sequence ID" value="NZ_RXOC01000007.1"/>
</dbReference>
<dbReference type="GO" id="GO:0046930">
    <property type="term" value="C:pore complex"/>
    <property type="evidence" value="ECO:0007669"/>
    <property type="project" value="UniProtKB-KW"/>
</dbReference>
<keyword evidence="4" id="KW-1134">Transmembrane beta strand</keyword>
<dbReference type="Gene3D" id="3.10.560.10">
    <property type="entry name" value="Outer membrane lipoprotein wza domain like"/>
    <property type="match status" value="1"/>
</dbReference>
<dbReference type="InterPro" id="IPR003715">
    <property type="entry name" value="Poly_export_N"/>
</dbReference>
<reference evidence="18 19" key="1">
    <citation type="submission" date="2018-12" db="EMBL/GenBank/DDBJ databases">
        <title>The Draft Genome Sequence of the Soil Bacterium Pedobacter tournemirensis R1.</title>
        <authorList>
            <person name="He J."/>
        </authorList>
    </citation>
    <scope>NUCLEOTIDE SEQUENCE [LARGE SCALE GENOMIC DNA]</scope>
    <source>
        <strain evidence="18 19">R1</strain>
    </source>
</reference>
<evidence type="ECO:0000256" key="2">
    <source>
        <dbReference type="ARBA" id="ARBA00009450"/>
    </source>
</evidence>
<evidence type="ECO:0000256" key="12">
    <source>
        <dbReference type="ARBA" id="ARBA00023139"/>
    </source>
</evidence>
<evidence type="ECO:0000256" key="6">
    <source>
        <dbReference type="ARBA" id="ARBA00022692"/>
    </source>
</evidence>
<feature type="transmembrane region" description="Helical" evidence="15">
    <location>
        <begin position="247"/>
        <end position="265"/>
    </location>
</feature>
<comment type="subcellular location">
    <subcellularLocation>
        <location evidence="1">Cell outer membrane</location>
        <topology evidence="1">Multi-pass membrane protein</topology>
    </subcellularLocation>
</comment>
<keyword evidence="3" id="KW-0813">Transport</keyword>
<comment type="similarity">
    <text evidence="2">Belongs to the BexD/CtrA/VexA family.</text>
</comment>
<evidence type="ECO:0000256" key="10">
    <source>
        <dbReference type="ARBA" id="ARBA00023114"/>
    </source>
</evidence>
<sequence length="266" mass="29558">MKKVFLFLFTICITFISCGTKRNLVYFSDLKDTTAYEAAIHNQTDPTIQPDDILSINVSSLNPESNVLFNKGTLIPVASNNKDVGSVAASANNSSTLEGYMVDRAGMVNFPVIGKIKLSGMRREDAQQKITDNLQNYVKNPIVNIRFLNFKVTVIGEVNKPSTFVIPGERINVLEALGMAGDMTTFGKRENVLVIREKEGIRTMQRINLNHKDVFASPYFYLQQNDVVYVEPENKEKVAQTSVSYRLLPILTATISALAIILTGVL</sequence>
<keyword evidence="14" id="KW-0449">Lipoprotein</keyword>
<keyword evidence="12" id="KW-0564">Palmitate</keyword>
<dbReference type="Pfam" id="PF02563">
    <property type="entry name" value="Poly_export"/>
    <property type="match status" value="1"/>
</dbReference>
<keyword evidence="6 15" id="KW-0812">Transmembrane</keyword>
<evidence type="ECO:0000256" key="9">
    <source>
        <dbReference type="ARBA" id="ARBA00023065"/>
    </source>
</evidence>
<evidence type="ECO:0000256" key="1">
    <source>
        <dbReference type="ARBA" id="ARBA00004571"/>
    </source>
</evidence>
<name>A0A4Q0M8C7_9SPHI</name>
<evidence type="ECO:0000256" key="13">
    <source>
        <dbReference type="ARBA" id="ARBA00023237"/>
    </source>
</evidence>
<dbReference type="Pfam" id="PF22461">
    <property type="entry name" value="SLBB_2"/>
    <property type="match status" value="1"/>
</dbReference>
<keyword evidence="13" id="KW-0998">Cell outer membrane</keyword>
<dbReference type="GO" id="GO:0015159">
    <property type="term" value="F:polysaccharide transmembrane transporter activity"/>
    <property type="evidence" value="ECO:0007669"/>
    <property type="project" value="InterPro"/>
</dbReference>
<evidence type="ECO:0000259" key="17">
    <source>
        <dbReference type="Pfam" id="PF22461"/>
    </source>
</evidence>
<gene>
    <name evidence="18" type="ORF">EKH83_12050</name>
</gene>
<protein>
    <submittedName>
        <fullName evidence="18">Sugar transporter</fullName>
    </submittedName>
</protein>
<dbReference type="GO" id="GO:0009279">
    <property type="term" value="C:cell outer membrane"/>
    <property type="evidence" value="ECO:0007669"/>
    <property type="project" value="UniProtKB-SubCell"/>
</dbReference>
<keyword evidence="9" id="KW-0406">Ion transport</keyword>
<evidence type="ECO:0000313" key="18">
    <source>
        <dbReference type="EMBL" id="RXF69408.1"/>
    </source>
</evidence>
<dbReference type="InterPro" id="IPR054765">
    <property type="entry name" value="SLBB_dom"/>
</dbReference>
<accession>A0A4Q0M8C7</accession>
<keyword evidence="5 18" id="KW-0762">Sugar transport</keyword>
<feature type="domain" description="Polysaccharide export protein N-terminal" evidence="16">
    <location>
        <begin position="43"/>
        <end position="146"/>
    </location>
</feature>
<evidence type="ECO:0000256" key="15">
    <source>
        <dbReference type="SAM" id="Phobius"/>
    </source>
</evidence>
<evidence type="ECO:0000256" key="4">
    <source>
        <dbReference type="ARBA" id="ARBA00022452"/>
    </source>
</evidence>
<dbReference type="PROSITE" id="PS51257">
    <property type="entry name" value="PROKAR_LIPOPROTEIN"/>
    <property type="match status" value="1"/>
</dbReference>
<dbReference type="PANTHER" id="PTHR33619:SF3">
    <property type="entry name" value="POLYSACCHARIDE EXPORT PROTEIN GFCE-RELATED"/>
    <property type="match status" value="1"/>
</dbReference>
<keyword evidence="8" id="KW-0625">Polysaccharide transport</keyword>
<evidence type="ECO:0000256" key="7">
    <source>
        <dbReference type="ARBA" id="ARBA00022729"/>
    </source>
</evidence>
<keyword evidence="7" id="KW-0732">Signal</keyword>
<organism evidence="18 19">
    <name type="scientific">Arcticibacter tournemirensis</name>
    <dbReference type="NCBI Taxonomy" id="699437"/>
    <lineage>
        <taxon>Bacteria</taxon>
        <taxon>Pseudomonadati</taxon>
        <taxon>Bacteroidota</taxon>
        <taxon>Sphingobacteriia</taxon>
        <taxon>Sphingobacteriales</taxon>
        <taxon>Sphingobacteriaceae</taxon>
        <taxon>Arcticibacter</taxon>
    </lineage>
</organism>
<dbReference type="GO" id="GO:0006811">
    <property type="term" value="P:monoatomic ion transport"/>
    <property type="evidence" value="ECO:0007669"/>
    <property type="project" value="UniProtKB-KW"/>
</dbReference>
<proteinExistence type="inferred from homology"/>
<comment type="caution">
    <text evidence="18">The sequence shown here is derived from an EMBL/GenBank/DDBJ whole genome shotgun (WGS) entry which is preliminary data.</text>
</comment>
<dbReference type="Proteomes" id="UP000290848">
    <property type="component" value="Unassembled WGS sequence"/>
</dbReference>
<evidence type="ECO:0000256" key="3">
    <source>
        <dbReference type="ARBA" id="ARBA00022448"/>
    </source>
</evidence>
<keyword evidence="15" id="KW-1133">Transmembrane helix</keyword>
<dbReference type="GO" id="GO:0015288">
    <property type="term" value="F:porin activity"/>
    <property type="evidence" value="ECO:0007669"/>
    <property type="project" value="UniProtKB-KW"/>
</dbReference>
<evidence type="ECO:0000256" key="5">
    <source>
        <dbReference type="ARBA" id="ARBA00022597"/>
    </source>
</evidence>
<feature type="domain" description="SLBB" evidence="17">
    <location>
        <begin position="151"/>
        <end position="230"/>
    </location>
</feature>
<evidence type="ECO:0000256" key="14">
    <source>
        <dbReference type="ARBA" id="ARBA00023288"/>
    </source>
</evidence>
<evidence type="ECO:0000256" key="8">
    <source>
        <dbReference type="ARBA" id="ARBA00023047"/>
    </source>
</evidence>
<evidence type="ECO:0000313" key="19">
    <source>
        <dbReference type="Proteomes" id="UP000290848"/>
    </source>
</evidence>
<dbReference type="InterPro" id="IPR049712">
    <property type="entry name" value="Poly_export"/>
</dbReference>